<keyword evidence="5 9" id="KW-0472">Membrane</keyword>
<feature type="domain" description="G-protein coupled receptors family 1 profile" evidence="10">
    <location>
        <begin position="1"/>
        <end position="126"/>
    </location>
</feature>
<dbReference type="PANTHER" id="PTHR24235">
    <property type="entry name" value="NEUROPEPTIDE Y RECEPTOR"/>
    <property type="match status" value="1"/>
</dbReference>
<feature type="region of interest" description="Disordered" evidence="8">
    <location>
        <begin position="1"/>
        <end position="24"/>
    </location>
</feature>
<evidence type="ECO:0000256" key="4">
    <source>
        <dbReference type="ARBA" id="ARBA00023040"/>
    </source>
</evidence>
<dbReference type="OrthoDB" id="9046662at2759"/>
<organism evidence="11">
    <name type="scientific">Oppiella nova</name>
    <dbReference type="NCBI Taxonomy" id="334625"/>
    <lineage>
        <taxon>Eukaryota</taxon>
        <taxon>Metazoa</taxon>
        <taxon>Ecdysozoa</taxon>
        <taxon>Arthropoda</taxon>
        <taxon>Chelicerata</taxon>
        <taxon>Arachnida</taxon>
        <taxon>Acari</taxon>
        <taxon>Acariformes</taxon>
        <taxon>Sarcoptiformes</taxon>
        <taxon>Oribatida</taxon>
        <taxon>Brachypylina</taxon>
        <taxon>Oppioidea</taxon>
        <taxon>Oppiidae</taxon>
        <taxon>Oppiella</taxon>
    </lineage>
</organism>
<dbReference type="PROSITE" id="PS50262">
    <property type="entry name" value="G_PROTEIN_RECEP_F1_2"/>
    <property type="match status" value="1"/>
</dbReference>
<keyword evidence="3 9" id="KW-1133">Transmembrane helix</keyword>
<evidence type="ECO:0000256" key="2">
    <source>
        <dbReference type="ARBA" id="ARBA00022692"/>
    </source>
</evidence>
<dbReference type="GO" id="GO:0004930">
    <property type="term" value="F:G protein-coupled receptor activity"/>
    <property type="evidence" value="ECO:0007669"/>
    <property type="project" value="UniProtKB-KW"/>
</dbReference>
<dbReference type="Gene3D" id="1.20.1070.10">
    <property type="entry name" value="Rhodopsin 7-helix transmembrane proteins"/>
    <property type="match status" value="1"/>
</dbReference>
<evidence type="ECO:0000256" key="5">
    <source>
        <dbReference type="ARBA" id="ARBA00023136"/>
    </source>
</evidence>
<keyword evidence="2 9" id="KW-0812">Transmembrane</keyword>
<evidence type="ECO:0000256" key="1">
    <source>
        <dbReference type="ARBA" id="ARBA00004141"/>
    </source>
</evidence>
<dbReference type="InterPro" id="IPR017452">
    <property type="entry name" value="GPCR_Rhodpsn_7TM"/>
</dbReference>
<evidence type="ECO:0000313" key="11">
    <source>
        <dbReference type="EMBL" id="CAD7660777.1"/>
    </source>
</evidence>
<keyword evidence="6" id="KW-0675">Receptor</keyword>
<keyword evidence="7" id="KW-0807">Transducer</keyword>
<dbReference type="SUPFAM" id="SSF81321">
    <property type="entry name" value="Family A G protein-coupled receptor-like"/>
    <property type="match status" value="1"/>
</dbReference>
<evidence type="ECO:0000259" key="10">
    <source>
        <dbReference type="PROSITE" id="PS50262"/>
    </source>
</evidence>
<evidence type="ECO:0000256" key="8">
    <source>
        <dbReference type="SAM" id="MobiDB-lite"/>
    </source>
</evidence>
<dbReference type="PANTHER" id="PTHR24235:SF29">
    <property type="entry name" value="GH23382P"/>
    <property type="match status" value="1"/>
</dbReference>
<dbReference type="EMBL" id="OC936091">
    <property type="protein sequence ID" value="CAD7660777.1"/>
    <property type="molecule type" value="Genomic_DNA"/>
</dbReference>
<comment type="subcellular location">
    <subcellularLocation>
        <location evidence="1">Membrane</location>
        <topology evidence="1">Multi-pass membrane protein</topology>
    </subcellularLocation>
</comment>
<dbReference type="Proteomes" id="UP000728032">
    <property type="component" value="Unassembled WGS sequence"/>
</dbReference>
<reference evidence="11" key="1">
    <citation type="submission" date="2020-11" db="EMBL/GenBank/DDBJ databases">
        <authorList>
            <person name="Tran Van P."/>
        </authorList>
    </citation>
    <scope>NUCLEOTIDE SEQUENCE</scope>
</reference>
<dbReference type="EMBL" id="CAJPVJ010021266">
    <property type="protein sequence ID" value="CAG2177913.1"/>
    <property type="molecule type" value="Genomic_DNA"/>
</dbReference>
<protein>
    <recommendedName>
        <fullName evidence="10">G-protein coupled receptors family 1 profile domain-containing protein</fullName>
    </recommendedName>
</protein>
<accession>A0A7R9MK62</accession>
<evidence type="ECO:0000256" key="6">
    <source>
        <dbReference type="ARBA" id="ARBA00023170"/>
    </source>
</evidence>
<feature type="transmembrane region" description="Helical" evidence="9">
    <location>
        <begin position="104"/>
        <end position="129"/>
    </location>
</feature>
<dbReference type="AlphaFoldDB" id="A0A7R9MK62"/>
<keyword evidence="4" id="KW-0297">G-protein coupled receptor</keyword>
<name>A0A7R9MK62_9ACAR</name>
<sequence length="149" mass="17198">MIRWSEYHKHSSSSSIHSNPNNDIEVNTRGTVSQVVTCEPNTVNCFLTPSCEKSYFDKEIRRNNRITIFLITLTVIFGISWLPWNLFNIYVDFNSQIDLTARDLYLLLAVCHLIAMSSATTNAIFYGFLHKAIRRELRATVAKIKQYFG</sequence>
<feature type="transmembrane region" description="Helical" evidence="9">
    <location>
        <begin position="66"/>
        <end position="84"/>
    </location>
</feature>
<keyword evidence="12" id="KW-1185">Reference proteome</keyword>
<evidence type="ECO:0000256" key="7">
    <source>
        <dbReference type="ARBA" id="ARBA00023224"/>
    </source>
</evidence>
<gene>
    <name evidence="11" type="ORF">ONB1V03_LOCUS17340</name>
</gene>
<proteinExistence type="predicted"/>
<dbReference type="GO" id="GO:0016020">
    <property type="term" value="C:membrane"/>
    <property type="evidence" value="ECO:0007669"/>
    <property type="project" value="UniProtKB-SubCell"/>
</dbReference>
<evidence type="ECO:0000256" key="3">
    <source>
        <dbReference type="ARBA" id="ARBA00022989"/>
    </source>
</evidence>
<evidence type="ECO:0000256" key="9">
    <source>
        <dbReference type="SAM" id="Phobius"/>
    </source>
</evidence>
<evidence type="ECO:0000313" key="12">
    <source>
        <dbReference type="Proteomes" id="UP000728032"/>
    </source>
</evidence>